<organism evidence="2 3">
    <name type="scientific">Romboutsia hominis</name>
    <dbReference type="NCBI Taxonomy" id="1507512"/>
    <lineage>
        <taxon>Bacteria</taxon>
        <taxon>Bacillati</taxon>
        <taxon>Bacillota</taxon>
        <taxon>Clostridia</taxon>
        <taxon>Peptostreptococcales</taxon>
        <taxon>Peptostreptococcaceae</taxon>
        <taxon>Romboutsia</taxon>
    </lineage>
</organism>
<sequence>MKLRLLKSKRVLKGLYQYELAEKMGISHKTYNFKENGKIVFTVEEILKVIECLDLTLDEANDIFFFNKLPKS</sequence>
<dbReference type="Proteomes" id="UP000245695">
    <property type="component" value="Chromosome 1"/>
</dbReference>
<gene>
    <name evidence="2" type="ORF">FRIFI_1167</name>
</gene>
<name>A0A2P2BQT8_9FIRM</name>
<dbReference type="RefSeq" id="WP_242871327.1">
    <property type="nucleotide sequence ID" value="NZ_FJTZ01000012.1"/>
</dbReference>
<dbReference type="EMBL" id="LN650648">
    <property type="protein sequence ID" value="CEI72706.1"/>
    <property type="molecule type" value="Genomic_DNA"/>
</dbReference>
<evidence type="ECO:0000313" key="3">
    <source>
        <dbReference type="Proteomes" id="UP000245695"/>
    </source>
</evidence>
<dbReference type="InterPro" id="IPR010982">
    <property type="entry name" value="Lambda_DNA-bd_dom_sf"/>
</dbReference>
<dbReference type="CDD" id="cd00093">
    <property type="entry name" value="HTH_XRE"/>
    <property type="match status" value="1"/>
</dbReference>
<feature type="domain" description="HTH cro/C1-type" evidence="1">
    <location>
        <begin position="6"/>
        <end position="60"/>
    </location>
</feature>
<dbReference type="KEGG" id="rhom:FRIFI_1167"/>
<protein>
    <submittedName>
        <fullName evidence="2">Helix-turn-helix</fullName>
    </submittedName>
</protein>
<dbReference type="Gene3D" id="1.10.260.40">
    <property type="entry name" value="lambda repressor-like DNA-binding domains"/>
    <property type="match status" value="1"/>
</dbReference>
<proteinExistence type="predicted"/>
<evidence type="ECO:0000313" key="2">
    <source>
        <dbReference type="EMBL" id="CEI72706.1"/>
    </source>
</evidence>
<dbReference type="GO" id="GO:0003677">
    <property type="term" value="F:DNA binding"/>
    <property type="evidence" value="ECO:0007669"/>
    <property type="project" value="InterPro"/>
</dbReference>
<evidence type="ECO:0000259" key="1">
    <source>
        <dbReference type="PROSITE" id="PS50943"/>
    </source>
</evidence>
<dbReference type="InterPro" id="IPR001387">
    <property type="entry name" value="Cro/C1-type_HTH"/>
</dbReference>
<keyword evidence="3" id="KW-1185">Reference proteome</keyword>
<accession>A0A2P2BQT8</accession>
<dbReference type="SUPFAM" id="SSF47413">
    <property type="entry name" value="lambda repressor-like DNA-binding domains"/>
    <property type="match status" value="1"/>
</dbReference>
<dbReference type="Pfam" id="PF01381">
    <property type="entry name" value="HTH_3"/>
    <property type="match status" value="1"/>
</dbReference>
<dbReference type="AlphaFoldDB" id="A0A2P2BQT8"/>
<dbReference type="PROSITE" id="PS50943">
    <property type="entry name" value="HTH_CROC1"/>
    <property type="match status" value="1"/>
</dbReference>
<dbReference type="SMART" id="SM00530">
    <property type="entry name" value="HTH_XRE"/>
    <property type="match status" value="1"/>
</dbReference>
<reference evidence="2 3" key="1">
    <citation type="submission" date="2014-09" db="EMBL/GenBank/DDBJ databases">
        <authorList>
            <person name="Hornung B.V."/>
        </authorList>
    </citation>
    <scope>NUCLEOTIDE SEQUENCE [LARGE SCALE GENOMIC DNA]</scope>
    <source>
        <strain evidence="2 3">FRIFI</strain>
    </source>
</reference>